<dbReference type="STRING" id="578459.A0A0P9FE37"/>
<feature type="compositionally biased region" description="Low complexity" evidence="1">
    <location>
        <begin position="546"/>
        <end position="572"/>
    </location>
</feature>
<dbReference type="GeneID" id="28975040"/>
<feature type="compositionally biased region" description="Low complexity" evidence="1">
    <location>
        <begin position="521"/>
        <end position="537"/>
    </location>
</feature>
<feature type="compositionally biased region" description="Basic and acidic residues" evidence="1">
    <location>
        <begin position="125"/>
        <end position="137"/>
    </location>
</feature>
<name>A0A0P9FE37_RHOGW</name>
<feature type="compositionally biased region" description="Low complexity" evidence="1">
    <location>
        <begin position="386"/>
        <end position="402"/>
    </location>
</feature>
<feature type="compositionally biased region" description="Low complexity" evidence="1">
    <location>
        <begin position="675"/>
        <end position="689"/>
    </location>
</feature>
<feature type="region of interest" description="Disordered" evidence="1">
    <location>
        <begin position="1"/>
        <end position="505"/>
    </location>
</feature>
<proteinExistence type="predicted"/>
<feature type="compositionally biased region" description="Low complexity" evidence="1">
    <location>
        <begin position="228"/>
        <end position="243"/>
    </location>
</feature>
<gene>
    <name evidence="2" type="ORF">RHOBADRAFT_45338</name>
</gene>
<evidence type="ECO:0000313" key="3">
    <source>
        <dbReference type="Proteomes" id="UP000053890"/>
    </source>
</evidence>
<sequence>MSLATTSVSSTTTAAPIKIPRSAHGSPCALPVSAPPSPPPPPSPASLSPSHLSKPFHHQPRPTHLLRRATTLRPPPQQTRPKFDLESSSPLSPSGADKTLLLARLERAKSTHVLLREGQPARPLTSRELRRLRHEEAGESSSTAGGASGEGGGTTGTEDLEEGSTPVSLASTPSVHVLDATLEQVEHVEPVERVQDEVVDPSRELVTLSSAAGGHSLPSISRRDTLVPSSAASRPSRTAPFPSLLSRRAQSSTHLDPAHAQATPLPSRTSPSTTFGGHVLALKLAEAAAAQQSRQRAGPAPRRSASPASPAAGPGQGPAPSSSTVARKKQLGKTRSLPAAAQSAPATPWLGPSAGSRSSTAPMPPPSFVFPPDYRPHARAHTATTSSSRASSSSMSSSPQSSPLLRPVVAASAGDPSALTLHFARRPDMPRKGSLGESWSRMCLRGEQQGRVSQTAKSVFGSWGSGAAAASMVRGASDAEAEEESGEGESGAEGDDEEYERSRVNASELSVFASPRSSFASSFFTSPLSRSRSLSSTQGDDAGTRTPSASAPSSTASPTSSSPPKLPLPAKLGGSAGPHAPRGRWEDIVAASEPTLLPLPALAPVLGPVHAAQPNALLAAGAATGQAQGRAPVGGLEMKKLRAEQAARRLAALGSKPSATKGHDDAEGAVDDVWESSSSASEEGGPASSDDGEEGQAGQGEMRGAKERGLVRGGGRRQTLTLRRG</sequence>
<dbReference type="EMBL" id="KQ474081">
    <property type="protein sequence ID" value="KPV74041.1"/>
    <property type="molecule type" value="Genomic_DNA"/>
</dbReference>
<evidence type="ECO:0000256" key="1">
    <source>
        <dbReference type="SAM" id="MobiDB-lite"/>
    </source>
</evidence>
<protein>
    <submittedName>
        <fullName evidence="2">Uncharacterized protein</fullName>
    </submittedName>
</protein>
<feature type="compositionally biased region" description="Low complexity" evidence="1">
    <location>
        <begin position="263"/>
        <end position="274"/>
    </location>
</feature>
<feature type="compositionally biased region" description="Basic residues" evidence="1">
    <location>
        <begin position="54"/>
        <end position="67"/>
    </location>
</feature>
<keyword evidence="3" id="KW-1185">Reference proteome</keyword>
<reference evidence="2 3" key="1">
    <citation type="journal article" date="2015" name="Front. Microbiol.">
        <title>Genome sequence of the plant growth promoting endophytic yeast Rhodotorula graminis WP1.</title>
        <authorList>
            <person name="Firrincieli A."/>
            <person name="Otillar R."/>
            <person name="Salamov A."/>
            <person name="Schmutz J."/>
            <person name="Khan Z."/>
            <person name="Redman R.S."/>
            <person name="Fleck N.D."/>
            <person name="Lindquist E."/>
            <person name="Grigoriev I.V."/>
            <person name="Doty S.L."/>
        </authorList>
    </citation>
    <scope>NUCLEOTIDE SEQUENCE [LARGE SCALE GENOMIC DNA]</scope>
    <source>
        <strain evidence="2 3">WP1</strain>
    </source>
</reference>
<dbReference type="RefSeq" id="XP_018270090.1">
    <property type="nucleotide sequence ID" value="XM_018414592.1"/>
</dbReference>
<dbReference type="OMA" id="RGRWEDI"/>
<dbReference type="Proteomes" id="UP000053890">
    <property type="component" value="Unassembled WGS sequence"/>
</dbReference>
<dbReference type="OrthoDB" id="2529778at2759"/>
<feature type="compositionally biased region" description="Gly residues" evidence="1">
    <location>
        <begin position="146"/>
        <end position="155"/>
    </location>
</feature>
<feature type="compositionally biased region" description="Pro residues" evidence="1">
    <location>
        <begin position="33"/>
        <end position="44"/>
    </location>
</feature>
<dbReference type="AlphaFoldDB" id="A0A0P9FE37"/>
<accession>A0A0P9FE37</accession>
<evidence type="ECO:0000313" key="2">
    <source>
        <dbReference type="EMBL" id="KPV74041.1"/>
    </source>
</evidence>
<feature type="compositionally biased region" description="Basic and acidic residues" evidence="1">
    <location>
        <begin position="184"/>
        <end position="203"/>
    </location>
</feature>
<feature type="compositionally biased region" description="Low complexity" evidence="1">
    <location>
        <begin position="1"/>
        <end position="15"/>
    </location>
</feature>
<organism evidence="2 3">
    <name type="scientific">Rhodotorula graminis (strain WP1)</name>
    <dbReference type="NCBI Taxonomy" id="578459"/>
    <lineage>
        <taxon>Eukaryota</taxon>
        <taxon>Fungi</taxon>
        <taxon>Dikarya</taxon>
        <taxon>Basidiomycota</taxon>
        <taxon>Pucciniomycotina</taxon>
        <taxon>Microbotryomycetes</taxon>
        <taxon>Sporidiobolales</taxon>
        <taxon>Sporidiobolaceae</taxon>
        <taxon>Rhodotorula</taxon>
    </lineage>
</organism>
<feature type="region of interest" description="Disordered" evidence="1">
    <location>
        <begin position="648"/>
        <end position="725"/>
    </location>
</feature>
<feature type="compositionally biased region" description="Low complexity" evidence="1">
    <location>
        <begin position="287"/>
        <end position="323"/>
    </location>
</feature>
<feature type="compositionally biased region" description="Acidic residues" evidence="1">
    <location>
        <begin position="479"/>
        <end position="499"/>
    </location>
</feature>
<feature type="compositionally biased region" description="Low complexity" evidence="1">
    <location>
        <begin position="461"/>
        <end position="478"/>
    </location>
</feature>
<feature type="region of interest" description="Disordered" evidence="1">
    <location>
        <begin position="521"/>
        <end position="587"/>
    </location>
</feature>